<feature type="chain" id="PRO_5010722983" description="Lipoprotein" evidence="1">
    <location>
        <begin position="22"/>
        <end position="436"/>
    </location>
</feature>
<comment type="caution">
    <text evidence="2">The sequence shown here is derived from an EMBL/GenBank/DDBJ whole genome shotgun (WGS) entry which is preliminary data.</text>
</comment>
<keyword evidence="1" id="KW-0732">Signal</keyword>
<dbReference type="Proteomes" id="UP000189670">
    <property type="component" value="Unassembled WGS sequence"/>
</dbReference>
<evidence type="ECO:0000313" key="2">
    <source>
        <dbReference type="EMBL" id="ETR68103.1"/>
    </source>
</evidence>
<reference evidence="3" key="1">
    <citation type="submission" date="2012-11" db="EMBL/GenBank/DDBJ databases">
        <authorList>
            <person name="Lucero-Rivera Y.E."/>
            <person name="Tovar-Ramirez D."/>
        </authorList>
    </citation>
    <scope>NUCLEOTIDE SEQUENCE [LARGE SCALE GENOMIC DNA]</scope>
    <source>
        <strain evidence="3">Araruama</strain>
    </source>
</reference>
<dbReference type="EMBL" id="ATBP01001071">
    <property type="protein sequence ID" value="ETR68103.1"/>
    <property type="molecule type" value="Genomic_DNA"/>
</dbReference>
<feature type="signal peptide" evidence="1">
    <location>
        <begin position="1"/>
        <end position="21"/>
    </location>
</feature>
<gene>
    <name evidence="2" type="ORF">OMM_04758</name>
</gene>
<sequence length="436" mass="50601">MQKSIILLMSILLTVSCCQNAQSRNPKNTHIIVGISPFQPKSAILKQKNQFGDALKIIMNIVTNKMDSGDKLSLIDTDNLREIACFHYPDNIKLTSKLKTKYIAKPLKETFIYYKDKEPDNQSGNLNIPKFMKLLKDRIAIIDNKNIEVVFIGSPIHKSNNPKFNFDHGWLSDAAFYQDTPFRANGDNSFRRIKFHMIFVGFRFVNLKHQEGLERFWSLYFIMNGAELITFNPDIKAYERIKEDLQSKFFKINPKDTEFLTLHLPNRKPTIKQKRHRPKKRNSMISSLEIITTWETKSGKSADIDLHLLLKSQKAIVNFQNRKFERGNQKAQFYKALSKSSSVKNGFENILLNNFDINDLDLWLNSYSRSPRKVKVKGHVSINIDNEATPYLIPFEISRQSNGTDFKDRHKSKAWTNINIYQFFQVASGGNAYDDR</sequence>
<proteinExistence type="predicted"/>
<organism evidence="2 3">
    <name type="scientific">Candidatus Magnetoglobus multicellularis str. Araruama</name>
    <dbReference type="NCBI Taxonomy" id="890399"/>
    <lineage>
        <taxon>Bacteria</taxon>
        <taxon>Pseudomonadati</taxon>
        <taxon>Thermodesulfobacteriota</taxon>
        <taxon>Desulfobacteria</taxon>
        <taxon>Desulfobacterales</taxon>
        <taxon>Desulfobacteraceae</taxon>
        <taxon>Candidatus Magnetoglobus</taxon>
    </lineage>
</organism>
<accession>A0A1V1NZV6</accession>
<dbReference type="AlphaFoldDB" id="A0A1V1NZV6"/>
<protein>
    <recommendedName>
        <fullName evidence="4">Lipoprotein</fullName>
    </recommendedName>
</protein>
<evidence type="ECO:0000256" key="1">
    <source>
        <dbReference type="SAM" id="SignalP"/>
    </source>
</evidence>
<name>A0A1V1NZV6_9BACT</name>
<evidence type="ECO:0000313" key="3">
    <source>
        <dbReference type="Proteomes" id="UP000189670"/>
    </source>
</evidence>
<dbReference type="PROSITE" id="PS51257">
    <property type="entry name" value="PROKAR_LIPOPROTEIN"/>
    <property type="match status" value="1"/>
</dbReference>
<evidence type="ECO:0008006" key="4">
    <source>
        <dbReference type="Google" id="ProtNLM"/>
    </source>
</evidence>